<dbReference type="HOGENOM" id="CLU_102463_0_0_9"/>
<dbReference type="AlphaFoldDB" id="W8YE01"/>
<organism evidence="1">
    <name type="scientific">Bacillus thuringiensis DB27</name>
    <dbReference type="NCBI Taxonomy" id="1431339"/>
    <lineage>
        <taxon>Bacteria</taxon>
        <taxon>Bacillati</taxon>
        <taxon>Bacillota</taxon>
        <taxon>Bacilli</taxon>
        <taxon>Bacillales</taxon>
        <taxon>Bacillaceae</taxon>
        <taxon>Bacillus</taxon>
        <taxon>Bacillus cereus group</taxon>
    </lineage>
</organism>
<evidence type="ECO:0000313" key="1">
    <source>
        <dbReference type="EMBL" id="CDN39774.1"/>
    </source>
</evidence>
<protein>
    <recommendedName>
        <fullName evidence="2">Replication protein</fullName>
    </recommendedName>
</protein>
<reference evidence="1" key="1">
    <citation type="submission" date="2014-01" db="EMBL/GenBank/DDBJ databases">
        <title>Draft genome sequence of highly nematicidal Bacillus thuringiensis DB27.</title>
        <authorList>
            <person name="Iatsenko I."/>
            <person name="Pickard D."/>
            <person name="Corton C."/>
            <person name="Dougan G."/>
            <person name="Sommer R.J."/>
        </authorList>
    </citation>
    <scope>NUCLEOTIDE SEQUENCE [LARGE SCALE GENOMIC DNA]</scope>
    <source>
        <strain evidence="1">DB27</strain>
    </source>
</reference>
<sequence length="221" mass="25594">MTNLDEFRQILNQAESNSRKRDVKKQEKIHNNHYTNLQEEQLGQALETLQDLTGNEYYIGRKQDRFAKVEFSQVIQANMRYLVKIGYLTNAERLLLFDLCGFVEIGTNVLVEKEGYFTSGKVINNASITYLAEELGRQRKNISPLMNNLKVKEILACAETGFSDETGRTCTKRTWLINPNIICSSRKTLIDRVTKHIFKDTLRNFKIDGSSEIHNLPVYFF</sequence>
<proteinExistence type="predicted"/>
<reference evidence="1" key="2">
    <citation type="submission" date="2014-01" db="EMBL/GenBank/DDBJ databases">
        <authorList>
            <person name="Aslett M."/>
        </authorList>
    </citation>
    <scope>NUCLEOTIDE SEQUENCE [LARGE SCALE GENOMIC DNA]</scope>
    <source>
        <strain evidence="1">DB27</strain>
    </source>
</reference>
<dbReference type="EMBL" id="HG810027">
    <property type="protein sequence ID" value="CDN39774.1"/>
    <property type="molecule type" value="Genomic_DNA"/>
</dbReference>
<dbReference type="RefSeq" id="WP_030030349.1">
    <property type="nucleotide sequence ID" value="NZ_HG810027.1"/>
</dbReference>
<dbReference type="Proteomes" id="UP000030682">
    <property type="component" value="Unassembled WGS sequence"/>
</dbReference>
<gene>
    <name evidence="1" type="ORF">BTDB27_p000437</name>
</gene>
<name>W8YE01_BACTU</name>
<accession>W8YE01</accession>
<evidence type="ECO:0008006" key="2">
    <source>
        <dbReference type="Google" id="ProtNLM"/>
    </source>
</evidence>